<dbReference type="Pfam" id="PF02630">
    <property type="entry name" value="SCO1-SenC"/>
    <property type="match status" value="1"/>
</dbReference>
<evidence type="ECO:0000256" key="1">
    <source>
        <dbReference type="ARBA" id="ARBA00010996"/>
    </source>
</evidence>
<proteinExistence type="inferred from homology"/>
<comment type="similarity">
    <text evidence="1">Belongs to the SCO1/2 family.</text>
</comment>
<gene>
    <name evidence="3" type="ORF">SAMN05192568_1001337</name>
</gene>
<keyword evidence="2" id="KW-0812">Transmembrane</keyword>
<dbReference type="SUPFAM" id="SSF52833">
    <property type="entry name" value="Thioredoxin-like"/>
    <property type="match status" value="1"/>
</dbReference>
<keyword evidence="2" id="KW-0472">Membrane</keyword>
<reference evidence="4" key="1">
    <citation type="submission" date="2016-10" db="EMBL/GenBank/DDBJ databases">
        <authorList>
            <person name="Varghese N."/>
            <person name="Submissions S."/>
        </authorList>
    </citation>
    <scope>NUCLEOTIDE SEQUENCE [LARGE SCALE GENOMIC DNA]</scope>
    <source>
        <strain evidence="4">BL36</strain>
    </source>
</reference>
<dbReference type="STRING" id="582667.SAMN05192568_1001337"/>
<organism evidence="3 4">
    <name type="scientific">Methylobacterium pseudosasicola</name>
    <dbReference type="NCBI Taxonomy" id="582667"/>
    <lineage>
        <taxon>Bacteria</taxon>
        <taxon>Pseudomonadati</taxon>
        <taxon>Pseudomonadota</taxon>
        <taxon>Alphaproteobacteria</taxon>
        <taxon>Hyphomicrobiales</taxon>
        <taxon>Methylobacteriaceae</taxon>
        <taxon>Methylobacterium</taxon>
    </lineage>
</organism>
<dbReference type="AlphaFoldDB" id="A0A1I4FL30"/>
<dbReference type="EMBL" id="FOTK01000001">
    <property type="protein sequence ID" value="SFL17161.1"/>
    <property type="molecule type" value="Genomic_DNA"/>
</dbReference>
<dbReference type="Gene3D" id="3.40.30.10">
    <property type="entry name" value="Glutaredoxin"/>
    <property type="match status" value="1"/>
</dbReference>
<evidence type="ECO:0000313" key="3">
    <source>
        <dbReference type="EMBL" id="SFL17161.1"/>
    </source>
</evidence>
<evidence type="ECO:0000256" key="2">
    <source>
        <dbReference type="SAM" id="Phobius"/>
    </source>
</evidence>
<name>A0A1I4FL30_9HYPH</name>
<keyword evidence="2" id="KW-1133">Transmembrane helix</keyword>
<dbReference type="InterPro" id="IPR003782">
    <property type="entry name" value="SCO1/SenC"/>
</dbReference>
<dbReference type="OrthoDB" id="9786756at2"/>
<protein>
    <submittedName>
        <fullName evidence="3">Protein SCO1/2</fullName>
    </submittedName>
</protein>
<keyword evidence="4" id="KW-1185">Reference proteome</keyword>
<dbReference type="RefSeq" id="WP_092036533.1">
    <property type="nucleotide sequence ID" value="NZ_FOTK01000001.1"/>
</dbReference>
<accession>A0A1I4FL30</accession>
<feature type="transmembrane region" description="Helical" evidence="2">
    <location>
        <begin position="259"/>
        <end position="279"/>
    </location>
</feature>
<dbReference type="InterPro" id="IPR036249">
    <property type="entry name" value="Thioredoxin-like_sf"/>
</dbReference>
<evidence type="ECO:0000313" key="4">
    <source>
        <dbReference type="Proteomes" id="UP000199048"/>
    </source>
</evidence>
<dbReference type="Proteomes" id="UP000199048">
    <property type="component" value="Unassembled WGS sequence"/>
</dbReference>
<sequence length="287" mass="29476">MAGSAQTSMRFIKNLSSPTPDAAPVFRPLIAAVLTILCGVLPSAGPARARLVQADLARVAAAPAPGARVPLDLAVTDARTDQATTLGRALGGRAALLLPVDYTCGNVCDPMLSMAADALAATGLAAEDYAWVLVGIDPRDDSAAARRMLKETLGQRAAGIRPLIASEAAVATLTAALGYTAIYDAGTDSFAHPAAAMLLTGDGRVARVLSPLALTGRDLRLALTEAGEGQVGGLADRLALLCYGYDAARGLYTPLVERILTVAGIATILGIAVLIFGLIHRTRRRAA</sequence>